<accession>X1A6B2</accession>
<name>X1A6B2_9ZZZZ</name>
<dbReference type="Gene3D" id="2.60.40.10">
    <property type="entry name" value="Immunoglobulins"/>
    <property type="match status" value="1"/>
</dbReference>
<dbReference type="InterPro" id="IPR032350">
    <property type="entry name" value="Nbr1_FW"/>
</dbReference>
<feature type="domain" description="Nbr1 FW" evidence="1">
    <location>
        <begin position="2"/>
        <end position="45"/>
    </location>
</feature>
<proteinExistence type="predicted"/>
<protein>
    <recommendedName>
        <fullName evidence="1">Nbr1 FW domain-containing protein</fullName>
    </recommendedName>
</protein>
<gene>
    <name evidence="2" type="ORF">S01H4_11532</name>
</gene>
<evidence type="ECO:0000259" key="1">
    <source>
        <dbReference type="Pfam" id="PF16158"/>
    </source>
</evidence>
<dbReference type="AlphaFoldDB" id="X1A6B2"/>
<reference evidence="2" key="1">
    <citation type="journal article" date="2014" name="Front. Microbiol.">
        <title>High frequency of phylogenetically diverse reductive dehalogenase-homologous genes in deep subseafloor sedimentary metagenomes.</title>
        <authorList>
            <person name="Kawai M."/>
            <person name="Futagami T."/>
            <person name="Toyoda A."/>
            <person name="Takaki Y."/>
            <person name="Nishi S."/>
            <person name="Hori S."/>
            <person name="Arai W."/>
            <person name="Tsubouchi T."/>
            <person name="Morono Y."/>
            <person name="Uchiyama I."/>
            <person name="Ito T."/>
            <person name="Fujiyama A."/>
            <person name="Inagaki F."/>
            <person name="Takami H."/>
        </authorList>
    </citation>
    <scope>NUCLEOTIDE SEQUENCE</scope>
    <source>
        <strain evidence="2">Expedition CK06-06</strain>
    </source>
</reference>
<evidence type="ECO:0000313" key="2">
    <source>
        <dbReference type="EMBL" id="GAG55741.1"/>
    </source>
</evidence>
<dbReference type="EMBL" id="BART01004685">
    <property type="protein sequence ID" value="GAG55741.1"/>
    <property type="molecule type" value="Genomic_DNA"/>
</dbReference>
<dbReference type="Pfam" id="PF16158">
    <property type="entry name" value="N_BRCA1_IG"/>
    <property type="match status" value="1"/>
</dbReference>
<feature type="non-terminal residue" evidence="2">
    <location>
        <position position="1"/>
    </location>
</feature>
<comment type="caution">
    <text evidence="2">The sequence shown here is derived from an EMBL/GenBank/DDBJ whole genome shotgun (WGS) entry which is preliminary data.</text>
</comment>
<dbReference type="InterPro" id="IPR013783">
    <property type="entry name" value="Ig-like_fold"/>
</dbReference>
<organism evidence="2">
    <name type="scientific">marine sediment metagenome</name>
    <dbReference type="NCBI Taxonomy" id="412755"/>
    <lineage>
        <taxon>unclassified sequences</taxon>
        <taxon>metagenomes</taxon>
        <taxon>ecological metagenomes</taxon>
    </lineage>
</organism>
<sequence length="166" mass="17451">SPGATVEVSVDMTAPQSGGTYTGFWKMQNASGEFFDYQVFVQIDVVGGQVSGTALPTLSGDGRVTAVSIKVDDSSPSDCPHTFTFTASFTLSEAAVVTYKMEAGSDTPGFTFNLPGEQTGSFEVGSHTVIYTLDIQDSVSGWAQFRISAPNKEVSNQANFSLSCGS</sequence>